<keyword evidence="9" id="KW-1015">Disulfide bond</keyword>
<evidence type="ECO:0000256" key="5">
    <source>
        <dbReference type="ARBA" id="ARBA00022729"/>
    </source>
</evidence>
<keyword evidence="3" id="KW-0964">Secreted</keyword>
<protein>
    <submittedName>
        <fullName evidence="13">Uncharacterized protein</fullName>
    </submittedName>
</protein>
<gene>
    <name evidence="13" type="ORF">DFP72DRAFT_1105352</name>
</gene>
<dbReference type="Proteomes" id="UP000521943">
    <property type="component" value="Unassembled WGS sequence"/>
</dbReference>
<dbReference type="EMBL" id="JACGCI010000018">
    <property type="protein sequence ID" value="KAF6758554.1"/>
    <property type="molecule type" value="Genomic_DNA"/>
</dbReference>
<comment type="subcellular location">
    <subcellularLocation>
        <location evidence="2">Secreted</location>
    </subcellularLocation>
</comment>
<evidence type="ECO:0000256" key="2">
    <source>
        <dbReference type="ARBA" id="ARBA00004613"/>
    </source>
</evidence>
<evidence type="ECO:0000256" key="3">
    <source>
        <dbReference type="ARBA" id="ARBA00022525"/>
    </source>
</evidence>
<comment type="caution">
    <text evidence="13">The sequence shown here is derived from an EMBL/GenBank/DDBJ whole genome shotgun (WGS) entry which is preliminary data.</text>
</comment>
<name>A0A8H6MA68_9AGAR</name>
<keyword evidence="14" id="KW-1185">Reference proteome</keyword>
<keyword evidence="8" id="KW-0503">Monooxygenase</keyword>
<evidence type="ECO:0000256" key="8">
    <source>
        <dbReference type="ARBA" id="ARBA00023033"/>
    </source>
</evidence>
<evidence type="ECO:0000256" key="4">
    <source>
        <dbReference type="ARBA" id="ARBA00022723"/>
    </source>
</evidence>
<evidence type="ECO:0000313" key="13">
    <source>
        <dbReference type="EMBL" id="KAF6758554.1"/>
    </source>
</evidence>
<organism evidence="13 14">
    <name type="scientific">Ephemerocybe angulata</name>
    <dbReference type="NCBI Taxonomy" id="980116"/>
    <lineage>
        <taxon>Eukaryota</taxon>
        <taxon>Fungi</taxon>
        <taxon>Dikarya</taxon>
        <taxon>Basidiomycota</taxon>
        <taxon>Agaricomycotina</taxon>
        <taxon>Agaricomycetes</taxon>
        <taxon>Agaricomycetidae</taxon>
        <taxon>Agaricales</taxon>
        <taxon>Agaricineae</taxon>
        <taxon>Psathyrellaceae</taxon>
        <taxon>Ephemerocybe</taxon>
    </lineage>
</organism>
<evidence type="ECO:0000256" key="11">
    <source>
        <dbReference type="ARBA" id="ARBA00046340"/>
    </source>
</evidence>
<dbReference type="AlphaFoldDB" id="A0A8H6MA68"/>
<evidence type="ECO:0000256" key="6">
    <source>
        <dbReference type="ARBA" id="ARBA00023002"/>
    </source>
</evidence>
<comment type="similarity">
    <text evidence="11">Belongs to the polysaccharide monooxygenase AA14 family.</text>
</comment>
<dbReference type="GO" id="GO:0005576">
    <property type="term" value="C:extracellular region"/>
    <property type="evidence" value="ECO:0007669"/>
    <property type="project" value="UniProtKB-SubCell"/>
</dbReference>
<accession>A0A8H6MA68</accession>
<dbReference type="OrthoDB" id="2019572at2759"/>
<dbReference type="GO" id="GO:0004497">
    <property type="term" value="F:monooxygenase activity"/>
    <property type="evidence" value="ECO:0007669"/>
    <property type="project" value="UniProtKB-KW"/>
</dbReference>
<keyword evidence="7" id="KW-0186">Copper</keyword>
<proteinExistence type="inferred from homology"/>
<keyword evidence="10" id="KW-0325">Glycoprotein</keyword>
<evidence type="ECO:0000256" key="12">
    <source>
        <dbReference type="SAM" id="MobiDB-lite"/>
    </source>
</evidence>
<keyword evidence="6" id="KW-0560">Oxidoreductase</keyword>
<feature type="region of interest" description="Disordered" evidence="12">
    <location>
        <begin position="83"/>
        <end position="111"/>
    </location>
</feature>
<reference evidence="13 14" key="1">
    <citation type="submission" date="2020-07" db="EMBL/GenBank/DDBJ databases">
        <title>Comparative genomics of pyrophilous fungi reveals a link between fire events and developmental genes.</title>
        <authorList>
            <consortium name="DOE Joint Genome Institute"/>
            <person name="Steindorff A.S."/>
            <person name="Carver A."/>
            <person name="Calhoun S."/>
            <person name="Stillman K."/>
            <person name="Liu H."/>
            <person name="Lipzen A."/>
            <person name="Pangilinan J."/>
            <person name="Labutti K."/>
            <person name="Bruns T.D."/>
            <person name="Grigoriev I.V."/>
        </authorList>
    </citation>
    <scope>NUCLEOTIDE SEQUENCE [LARGE SCALE GENOMIC DNA]</scope>
    <source>
        <strain evidence="13 14">CBS 144469</strain>
    </source>
</reference>
<keyword evidence="5" id="KW-0732">Signal</keyword>
<keyword evidence="4" id="KW-0479">Metal-binding</keyword>
<dbReference type="InterPro" id="IPR054497">
    <property type="entry name" value="LPMO_AA14"/>
</dbReference>
<evidence type="ECO:0000256" key="7">
    <source>
        <dbReference type="ARBA" id="ARBA00023008"/>
    </source>
</evidence>
<feature type="compositionally biased region" description="Polar residues" evidence="12">
    <location>
        <begin position="96"/>
        <end position="110"/>
    </location>
</feature>
<evidence type="ECO:0000256" key="10">
    <source>
        <dbReference type="ARBA" id="ARBA00023180"/>
    </source>
</evidence>
<evidence type="ECO:0000256" key="9">
    <source>
        <dbReference type="ARBA" id="ARBA00023157"/>
    </source>
</evidence>
<sequence>MYERDSALFSTADYIVDAGCITSPNMHAQDQSRAAGTAFAISYHSDLKDVTPENLVVFSVRYNTPWKRVIYYDVPASLPACPPEDAHAPGAGSPTAVGSPTCTTKPSNAASREVRVVFR</sequence>
<dbReference type="Pfam" id="PF22810">
    <property type="entry name" value="LPMO_AA14"/>
    <property type="match status" value="1"/>
</dbReference>
<evidence type="ECO:0000256" key="1">
    <source>
        <dbReference type="ARBA" id="ARBA00001973"/>
    </source>
</evidence>
<evidence type="ECO:0000313" key="14">
    <source>
        <dbReference type="Proteomes" id="UP000521943"/>
    </source>
</evidence>
<dbReference type="GO" id="GO:0046872">
    <property type="term" value="F:metal ion binding"/>
    <property type="evidence" value="ECO:0007669"/>
    <property type="project" value="UniProtKB-KW"/>
</dbReference>
<comment type="cofactor">
    <cofactor evidence="1">
        <name>Cu(2+)</name>
        <dbReference type="ChEBI" id="CHEBI:29036"/>
    </cofactor>
</comment>